<gene>
    <name evidence="1" type="ORF">OFUS_LOCUS23952</name>
</gene>
<reference evidence="1" key="1">
    <citation type="submission" date="2022-03" db="EMBL/GenBank/DDBJ databases">
        <authorList>
            <person name="Martin C."/>
        </authorList>
    </citation>
    <scope>NUCLEOTIDE SEQUENCE</scope>
</reference>
<dbReference type="OrthoDB" id="9908518at2759"/>
<accession>A0A8J1XI91</accession>
<dbReference type="InterPro" id="IPR032710">
    <property type="entry name" value="NTF2-like_dom_sf"/>
</dbReference>
<protein>
    <submittedName>
        <fullName evidence="1">Uncharacterized protein</fullName>
    </submittedName>
</protein>
<evidence type="ECO:0000313" key="1">
    <source>
        <dbReference type="EMBL" id="CAH1800007.1"/>
    </source>
</evidence>
<dbReference type="EMBL" id="CAIIXF020000011">
    <property type="protein sequence ID" value="CAH1800007.1"/>
    <property type="molecule type" value="Genomic_DNA"/>
</dbReference>
<evidence type="ECO:0000313" key="2">
    <source>
        <dbReference type="Proteomes" id="UP000749559"/>
    </source>
</evidence>
<dbReference type="SUPFAM" id="SSF54427">
    <property type="entry name" value="NTF2-like"/>
    <property type="match status" value="1"/>
</dbReference>
<dbReference type="AlphaFoldDB" id="A0A8J1XI91"/>
<sequence>MLQLMKIVLFGTLLHCMSAIPSPVSGIKDELNKFMNDYADALLLPKCATPVNTDCSYARTFWAEDAILAVPGWRSGVGRDGVMHLLEVLVKSKNPYLHIRVTFDEHIKEDKQSATGYGHGTVYSKDETGALKKLADMRCLLHFLKVDDRKKYKIQYWVENIVHSGEDKRTT</sequence>
<proteinExistence type="predicted"/>
<organism evidence="1 2">
    <name type="scientific">Owenia fusiformis</name>
    <name type="common">Polychaete worm</name>
    <dbReference type="NCBI Taxonomy" id="6347"/>
    <lineage>
        <taxon>Eukaryota</taxon>
        <taxon>Metazoa</taxon>
        <taxon>Spiralia</taxon>
        <taxon>Lophotrochozoa</taxon>
        <taxon>Annelida</taxon>
        <taxon>Polychaeta</taxon>
        <taxon>Sedentaria</taxon>
        <taxon>Canalipalpata</taxon>
        <taxon>Sabellida</taxon>
        <taxon>Oweniida</taxon>
        <taxon>Oweniidae</taxon>
        <taxon>Owenia</taxon>
    </lineage>
</organism>
<dbReference type="Proteomes" id="UP000749559">
    <property type="component" value="Unassembled WGS sequence"/>
</dbReference>
<name>A0A8J1XI91_OWEFU</name>
<comment type="caution">
    <text evidence="1">The sequence shown here is derived from an EMBL/GenBank/DDBJ whole genome shotgun (WGS) entry which is preliminary data.</text>
</comment>
<keyword evidence="2" id="KW-1185">Reference proteome</keyword>